<dbReference type="PROSITE" id="PS51372">
    <property type="entry name" value="PRD_2"/>
    <property type="match status" value="2"/>
</dbReference>
<sequence>MKKRIDHIFKLLQDSCAVIGDKDIENGTFGVTSSDLEKLSGYSRSNISRDLTQLVKAKKIIRIGGRPVHFISRELPGLKKYSAEKITQCTFQSMEELIDVIAPLSERAAEAGDKNAFSDLIGADKSMKNQIKQAVAGILYPPNGLSTLLIGETGVGKTTFANTMHRFALNEHAFSEDAPYVVFNCADYSGNPQLLLSHLFGHAKGAFTGAEKETEGLVAQADGGILFLDEIHRLPPEGQEMLFSLMDRGEYRRLGESSVVRKANVMIIAATTEDPQEAILQTFLRRIPNVIRIPSLRERSIEERLELIQLYFKSESKVINRPVKVSTDVANALLFYECTNNLGQLVNDIKLSTASAFSESLAESKQEVTVSLANLPKHHFDFFDILEEQRKHDFDWQGKEWLSFNPNEAPESIEELVSNMQQESDFYRKLERNSKNYFEKGLGSEDIRKYIDEETMKYFGADYFGRKHSETEKPIYKIIPENQYTFLKGVIVSVLGEHGIILDDQSLIGLLIHLKNVIGKVQDGSYSSNYRNDVKKSKSLSYQMMAEKIVSRLNAHYGVSIPTYETSLLALFLDSLDSHKEESKVGILVITHGNSSGKDMADVANHLLQVDHAHGLCLPLDETVGTVLKQAIETVRQIDEGKGVLLLVDMGSLTNFSEIIKEETGIETALINCVSTPHVLEATRLAVGNTYPLTELVEIIKDSGREYRNVRYNKMPAVSEDILDTKTKTKVLKLIEETTTFINVIKVSKILEEAYHLILERTGISHSSSLYIKYMFHTVSMLERAIQKNALTYYNFDEKISEFEVIYTIVQEAFKEVQAAFGIEIDKGEIAYVAEIFYFADFQVNTTALPAWPDYIKEIS</sequence>
<dbReference type="Pfam" id="PF00158">
    <property type="entry name" value="Sigma54_activat"/>
    <property type="match status" value="1"/>
</dbReference>
<dbReference type="InterPro" id="IPR027417">
    <property type="entry name" value="P-loop_NTPase"/>
</dbReference>
<evidence type="ECO:0000256" key="2">
    <source>
        <dbReference type="ARBA" id="ARBA00022679"/>
    </source>
</evidence>
<evidence type="ECO:0000256" key="1">
    <source>
        <dbReference type="ARBA" id="ARBA00020887"/>
    </source>
</evidence>
<dbReference type="PROSITE" id="PS00676">
    <property type="entry name" value="SIGMA54_INTERACT_2"/>
    <property type="match status" value="1"/>
</dbReference>
<dbReference type="PANTHER" id="PTHR32071:SF38">
    <property type="entry name" value="PSP OPERON TRANSCRIPTIONAL ACTIVATOR"/>
    <property type="match status" value="1"/>
</dbReference>
<dbReference type="Pfam" id="PF03610">
    <property type="entry name" value="EIIA-man"/>
    <property type="match status" value="1"/>
</dbReference>
<dbReference type="InterPro" id="IPR036662">
    <property type="entry name" value="PTS_EIIA_man-typ_sf"/>
</dbReference>
<feature type="domain" description="PRD" evidence="7">
    <location>
        <begin position="478"/>
        <end position="583"/>
    </location>
</feature>
<dbReference type="InterPro" id="IPR036388">
    <property type="entry name" value="WH-like_DNA-bd_sf"/>
</dbReference>
<dbReference type="Gene3D" id="3.40.50.510">
    <property type="entry name" value="Phosphotransferase system, mannose-type IIA component"/>
    <property type="match status" value="1"/>
</dbReference>
<evidence type="ECO:0000256" key="3">
    <source>
        <dbReference type="ARBA" id="ARBA00022741"/>
    </source>
</evidence>
<evidence type="ECO:0000313" key="8">
    <source>
        <dbReference type="EMBL" id="RSU14635.1"/>
    </source>
</evidence>
<evidence type="ECO:0000259" key="7">
    <source>
        <dbReference type="PROSITE" id="PS51372"/>
    </source>
</evidence>
<dbReference type="SUPFAM" id="SSF63520">
    <property type="entry name" value="PTS-regulatory domain, PRD"/>
    <property type="match status" value="2"/>
</dbReference>
<gene>
    <name evidence="8" type="ORF">CBF27_01225</name>
</gene>
<accession>A0A430B2R8</accession>
<dbReference type="Gene3D" id="1.10.10.10">
    <property type="entry name" value="Winged helix-like DNA-binding domain superfamily/Winged helix DNA-binding domain"/>
    <property type="match status" value="1"/>
</dbReference>
<reference evidence="8 9" key="1">
    <citation type="submission" date="2017-05" db="EMBL/GenBank/DDBJ databases">
        <title>Vagococcus spp. assemblies.</title>
        <authorList>
            <person name="Gulvik C.A."/>
        </authorList>
    </citation>
    <scope>NUCLEOTIDE SEQUENCE [LARGE SCALE GENOMIC DNA]</scope>
    <source>
        <strain evidence="8 9">LMG 24798</strain>
    </source>
</reference>
<dbReference type="InterPro" id="IPR036634">
    <property type="entry name" value="PRD_sf"/>
</dbReference>
<comment type="caution">
    <text evidence="8">The sequence shown here is derived from an EMBL/GenBank/DDBJ whole genome shotgun (WGS) entry which is preliminary data.</text>
</comment>
<dbReference type="SUPFAM" id="SSF52540">
    <property type="entry name" value="P-loop containing nucleoside triphosphate hydrolases"/>
    <property type="match status" value="1"/>
</dbReference>
<evidence type="ECO:0000256" key="4">
    <source>
        <dbReference type="ARBA" id="ARBA00022840"/>
    </source>
</evidence>
<evidence type="ECO:0000259" key="5">
    <source>
        <dbReference type="PROSITE" id="PS50045"/>
    </source>
</evidence>
<dbReference type="EMBL" id="NGKC01000001">
    <property type="protein sequence ID" value="RSU14635.1"/>
    <property type="molecule type" value="Genomic_DNA"/>
</dbReference>
<dbReference type="OrthoDB" id="1632886at2"/>
<dbReference type="Proteomes" id="UP000286773">
    <property type="component" value="Unassembled WGS sequence"/>
</dbReference>
<dbReference type="AlphaFoldDB" id="A0A430B2R8"/>
<dbReference type="Pfam" id="PF00874">
    <property type="entry name" value="PRD"/>
    <property type="match status" value="2"/>
</dbReference>
<evidence type="ECO:0000313" key="9">
    <source>
        <dbReference type="Proteomes" id="UP000286773"/>
    </source>
</evidence>
<dbReference type="GO" id="GO:0005524">
    <property type="term" value="F:ATP binding"/>
    <property type="evidence" value="ECO:0007669"/>
    <property type="project" value="UniProtKB-KW"/>
</dbReference>
<dbReference type="GO" id="GO:0016740">
    <property type="term" value="F:transferase activity"/>
    <property type="evidence" value="ECO:0007669"/>
    <property type="project" value="UniProtKB-KW"/>
</dbReference>
<dbReference type="Gene3D" id="1.10.1790.10">
    <property type="entry name" value="PRD domain"/>
    <property type="match status" value="2"/>
</dbReference>
<dbReference type="RefSeq" id="WP_126811577.1">
    <property type="nucleotide sequence ID" value="NZ_NGKC01000001.1"/>
</dbReference>
<dbReference type="InterPro" id="IPR011608">
    <property type="entry name" value="PRD"/>
</dbReference>
<dbReference type="GO" id="GO:0009401">
    <property type="term" value="P:phosphoenolpyruvate-dependent sugar phosphotransferase system"/>
    <property type="evidence" value="ECO:0007669"/>
    <property type="project" value="InterPro"/>
</dbReference>
<dbReference type="InterPro" id="IPR025943">
    <property type="entry name" value="Sigma_54_int_dom_ATP-bd_2"/>
</dbReference>
<dbReference type="Gene3D" id="3.40.50.300">
    <property type="entry name" value="P-loop containing nucleotide triphosphate hydrolases"/>
    <property type="match status" value="1"/>
</dbReference>
<dbReference type="SMART" id="SM00382">
    <property type="entry name" value="AAA"/>
    <property type="match status" value="1"/>
</dbReference>
<dbReference type="InterPro" id="IPR003593">
    <property type="entry name" value="AAA+_ATPase"/>
</dbReference>
<dbReference type="InterPro" id="IPR002078">
    <property type="entry name" value="Sigma_54_int"/>
</dbReference>
<evidence type="ECO:0000259" key="6">
    <source>
        <dbReference type="PROSITE" id="PS51096"/>
    </source>
</evidence>
<dbReference type="CDD" id="cd00009">
    <property type="entry name" value="AAA"/>
    <property type="match status" value="1"/>
</dbReference>
<dbReference type="InterPro" id="IPR004701">
    <property type="entry name" value="PTS_EIIA_man-typ"/>
</dbReference>
<feature type="domain" description="PRD" evidence="7">
    <location>
        <begin position="742"/>
        <end position="847"/>
    </location>
</feature>
<feature type="domain" description="PTS EIIA type-4" evidence="6">
    <location>
        <begin position="584"/>
        <end position="708"/>
    </location>
</feature>
<dbReference type="PROSITE" id="PS51096">
    <property type="entry name" value="PTS_EIIA_TYPE_4"/>
    <property type="match status" value="1"/>
</dbReference>
<keyword evidence="9" id="KW-1185">Reference proteome</keyword>
<name>A0A430B2R8_9ENTE</name>
<dbReference type="GO" id="GO:0016020">
    <property type="term" value="C:membrane"/>
    <property type="evidence" value="ECO:0007669"/>
    <property type="project" value="InterPro"/>
</dbReference>
<keyword evidence="4" id="KW-0067">ATP-binding</keyword>
<keyword evidence="3" id="KW-0547">Nucleotide-binding</keyword>
<protein>
    <recommendedName>
        <fullName evidence="1">DNA translocase FtsK</fullName>
    </recommendedName>
</protein>
<dbReference type="PANTHER" id="PTHR32071">
    <property type="entry name" value="TRANSCRIPTIONAL REGULATORY PROTEIN"/>
    <property type="match status" value="1"/>
</dbReference>
<dbReference type="PROSITE" id="PS50045">
    <property type="entry name" value="SIGMA54_INTERACT_4"/>
    <property type="match status" value="1"/>
</dbReference>
<keyword evidence="2" id="KW-0808">Transferase</keyword>
<organism evidence="8 9">
    <name type="scientific">Vagococcus acidifermentans</name>
    <dbReference type="NCBI Taxonomy" id="564710"/>
    <lineage>
        <taxon>Bacteria</taxon>
        <taxon>Bacillati</taxon>
        <taxon>Bacillota</taxon>
        <taxon>Bacilli</taxon>
        <taxon>Lactobacillales</taxon>
        <taxon>Enterococcaceae</taxon>
        <taxon>Vagococcus</taxon>
    </lineage>
</organism>
<dbReference type="SUPFAM" id="SSF53062">
    <property type="entry name" value="PTS system fructose IIA component-like"/>
    <property type="match status" value="1"/>
</dbReference>
<proteinExistence type="predicted"/>
<feature type="domain" description="Sigma-54 factor interaction" evidence="5">
    <location>
        <begin position="120"/>
        <end position="354"/>
    </location>
</feature>
<dbReference type="GO" id="GO:0006355">
    <property type="term" value="P:regulation of DNA-templated transcription"/>
    <property type="evidence" value="ECO:0007669"/>
    <property type="project" value="InterPro"/>
</dbReference>